<dbReference type="EC" id="2.7.13.3" evidence="2"/>
<dbReference type="GO" id="GO:0000156">
    <property type="term" value="F:phosphorelay response regulator activity"/>
    <property type="evidence" value="ECO:0007669"/>
    <property type="project" value="TreeGrafter"/>
</dbReference>
<dbReference type="KEGG" id="plue:EWM63_11225"/>
<name>A0A4P6KYT1_9BURK</name>
<feature type="domain" description="Histidine kinase" evidence="10">
    <location>
        <begin position="225"/>
        <end position="454"/>
    </location>
</feature>
<dbReference type="Gene3D" id="1.10.287.130">
    <property type="match status" value="1"/>
</dbReference>
<sequence>MYSILPGLVSLVFISYGVYVLNSRGVNRASLTFFLICITTFCWQAAWALMFQVTNADTALLLVHLGYLPILFLPTTLYHFIAELTGRRAERPFVQASYALAGVLALLVPTTDWLLSGLYSYFYGFYPKAGWLHPVHLLQTTVVILRGLYLLYRRQQVALSTEKARLRYCFVSILIYAVASIDYLCNYGVEFYPPGVLFIAASLGLIAQAMVRHNLLADPLATAASIAHEVRTPLATIRSQSRVLARNLPELIAGYRRSQAPGLNDEQLDYLSEIARHIEAEVSRSNFIVDMLLASARVGSLERDNFALHSVKKVVDEALACYPFTERERDKVSVRLSDDFRFFGSDTLLVYVLYNLLKNALHAVKTKGAGAVVIECYKDFDQNMVVVTDTGHGIAADVLPHVFEPFYTTRKSGGGTGMGLAFCHKVVTAFGGTISCESEVGSYTRFALGFPHERALPAQATGQHLADDFPLPDRAK</sequence>
<organism evidence="11 12">
    <name type="scientific">Pseudoduganella lutea</name>
    <dbReference type="NCBI Taxonomy" id="321985"/>
    <lineage>
        <taxon>Bacteria</taxon>
        <taxon>Pseudomonadati</taxon>
        <taxon>Pseudomonadota</taxon>
        <taxon>Betaproteobacteria</taxon>
        <taxon>Burkholderiales</taxon>
        <taxon>Oxalobacteraceae</taxon>
        <taxon>Telluria group</taxon>
        <taxon>Pseudoduganella</taxon>
    </lineage>
</organism>
<evidence type="ECO:0000256" key="8">
    <source>
        <dbReference type="ARBA" id="ARBA00023012"/>
    </source>
</evidence>
<dbReference type="Gene3D" id="3.30.565.10">
    <property type="entry name" value="Histidine kinase-like ATPase, C-terminal domain"/>
    <property type="match status" value="1"/>
</dbReference>
<feature type="transmembrane region" description="Helical" evidence="9">
    <location>
        <begin position="191"/>
        <end position="211"/>
    </location>
</feature>
<keyword evidence="3" id="KW-0597">Phosphoprotein</keyword>
<evidence type="ECO:0000256" key="6">
    <source>
        <dbReference type="ARBA" id="ARBA00022777"/>
    </source>
</evidence>
<dbReference type="InterPro" id="IPR036097">
    <property type="entry name" value="HisK_dim/P_sf"/>
</dbReference>
<dbReference type="SUPFAM" id="SSF55874">
    <property type="entry name" value="ATPase domain of HSP90 chaperone/DNA topoisomerase II/histidine kinase"/>
    <property type="match status" value="1"/>
</dbReference>
<dbReference type="GO" id="GO:0007234">
    <property type="term" value="P:osmosensory signaling via phosphorelay pathway"/>
    <property type="evidence" value="ECO:0007669"/>
    <property type="project" value="TreeGrafter"/>
</dbReference>
<evidence type="ECO:0000256" key="2">
    <source>
        <dbReference type="ARBA" id="ARBA00012438"/>
    </source>
</evidence>
<evidence type="ECO:0000313" key="12">
    <source>
        <dbReference type="Proteomes" id="UP000290637"/>
    </source>
</evidence>
<evidence type="ECO:0000256" key="7">
    <source>
        <dbReference type="ARBA" id="ARBA00022840"/>
    </source>
</evidence>
<dbReference type="Pfam" id="PF00512">
    <property type="entry name" value="HisKA"/>
    <property type="match status" value="1"/>
</dbReference>
<evidence type="ECO:0000259" key="10">
    <source>
        <dbReference type="PROSITE" id="PS50109"/>
    </source>
</evidence>
<dbReference type="InterPro" id="IPR004358">
    <property type="entry name" value="Sig_transdc_His_kin-like_C"/>
</dbReference>
<keyword evidence="5" id="KW-0547">Nucleotide-binding</keyword>
<evidence type="ECO:0000256" key="1">
    <source>
        <dbReference type="ARBA" id="ARBA00000085"/>
    </source>
</evidence>
<dbReference type="SMART" id="SM00388">
    <property type="entry name" value="HisKA"/>
    <property type="match status" value="1"/>
</dbReference>
<dbReference type="RefSeq" id="WP_130186591.1">
    <property type="nucleotide sequence ID" value="NZ_CP035913.1"/>
</dbReference>
<dbReference type="PROSITE" id="PS50109">
    <property type="entry name" value="HIS_KIN"/>
    <property type="match status" value="1"/>
</dbReference>
<dbReference type="SMART" id="SM00387">
    <property type="entry name" value="HATPase_c"/>
    <property type="match status" value="1"/>
</dbReference>
<dbReference type="SUPFAM" id="SSF47384">
    <property type="entry name" value="Homodimeric domain of signal transducing histidine kinase"/>
    <property type="match status" value="1"/>
</dbReference>
<dbReference type="InterPro" id="IPR031621">
    <property type="entry name" value="HisKA_7TM"/>
</dbReference>
<dbReference type="Pfam" id="PF16927">
    <property type="entry name" value="HisKA_7TM"/>
    <property type="match status" value="1"/>
</dbReference>
<feature type="transmembrane region" description="Helical" evidence="9">
    <location>
        <begin position="6"/>
        <end position="21"/>
    </location>
</feature>
<dbReference type="InterPro" id="IPR005467">
    <property type="entry name" value="His_kinase_dom"/>
</dbReference>
<evidence type="ECO:0000256" key="3">
    <source>
        <dbReference type="ARBA" id="ARBA00022553"/>
    </source>
</evidence>
<evidence type="ECO:0000256" key="5">
    <source>
        <dbReference type="ARBA" id="ARBA00022741"/>
    </source>
</evidence>
<reference evidence="11 12" key="1">
    <citation type="submission" date="2019-02" db="EMBL/GenBank/DDBJ databases">
        <title>Draft Genome Sequences of Six Type Strains of the Genus Massilia.</title>
        <authorList>
            <person name="Miess H."/>
            <person name="Frediansyhah A."/>
            <person name="Gross H."/>
        </authorList>
    </citation>
    <scope>NUCLEOTIDE SEQUENCE [LARGE SCALE GENOMIC DNA]</scope>
    <source>
        <strain evidence="11 12">DSM 17473</strain>
    </source>
</reference>
<dbReference type="PANTHER" id="PTHR42878:SF7">
    <property type="entry name" value="SENSOR HISTIDINE KINASE GLRK"/>
    <property type="match status" value="1"/>
</dbReference>
<dbReference type="CDD" id="cd00082">
    <property type="entry name" value="HisKA"/>
    <property type="match status" value="1"/>
</dbReference>
<dbReference type="GO" id="GO:0030295">
    <property type="term" value="F:protein kinase activator activity"/>
    <property type="evidence" value="ECO:0007669"/>
    <property type="project" value="TreeGrafter"/>
</dbReference>
<dbReference type="AlphaFoldDB" id="A0A4P6KYT1"/>
<protein>
    <recommendedName>
        <fullName evidence="2">histidine kinase</fullName>
        <ecNumber evidence="2">2.7.13.3</ecNumber>
    </recommendedName>
</protein>
<keyword evidence="8" id="KW-0902">Two-component regulatory system</keyword>
<comment type="catalytic activity">
    <reaction evidence="1">
        <text>ATP + protein L-histidine = ADP + protein N-phospho-L-histidine.</text>
        <dbReference type="EC" id="2.7.13.3"/>
    </reaction>
</comment>
<evidence type="ECO:0000256" key="9">
    <source>
        <dbReference type="SAM" id="Phobius"/>
    </source>
</evidence>
<dbReference type="OrthoDB" id="8573961at2"/>
<dbReference type="PRINTS" id="PR00344">
    <property type="entry name" value="BCTRLSENSOR"/>
</dbReference>
<dbReference type="Proteomes" id="UP000290637">
    <property type="component" value="Chromosome"/>
</dbReference>
<proteinExistence type="predicted"/>
<dbReference type="GO" id="GO:0000155">
    <property type="term" value="F:phosphorelay sensor kinase activity"/>
    <property type="evidence" value="ECO:0007669"/>
    <property type="project" value="InterPro"/>
</dbReference>
<keyword evidence="9" id="KW-0472">Membrane</keyword>
<dbReference type="GO" id="GO:0005524">
    <property type="term" value="F:ATP binding"/>
    <property type="evidence" value="ECO:0007669"/>
    <property type="project" value="UniProtKB-KW"/>
</dbReference>
<feature type="transmembrane region" description="Helical" evidence="9">
    <location>
        <begin position="33"/>
        <end position="53"/>
    </location>
</feature>
<dbReference type="Pfam" id="PF02518">
    <property type="entry name" value="HATPase_c"/>
    <property type="match status" value="1"/>
</dbReference>
<accession>A0A4P6KYT1</accession>
<keyword evidence="7" id="KW-0067">ATP-binding</keyword>
<dbReference type="InterPro" id="IPR050351">
    <property type="entry name" value="BphY/WalK/GraS-like"/>
</dbReference>
<dbReference type="InterPro" id="IPR003594">
    <property type="entry name" value="HATPase_dom"/>
</dbReference>
<dbReference type="InterPro" id="IPR003661">
    <property type="entry name" value="HisK_dim/P_dom"/>
</dbReference>
<keyword evidence="6 11" id="KW-0418">Kinase</keyword>
<dbReference type="InterPro" id="IPR036890">
    <property type="entry name" value="HATPase_C_sf"/>
</dbReference>
<keyword evidence="9" id="KW-1133">Transmembrane helix</keyword>
<evidence type="ECO:0000313" key="11">
    <source>
        <dbReference type="EMBL" id="QBE63468.1"/>
    </source>
</evidence>
<dbReference type="PANTHER" id="PTHR42878">
    <property type="entry name" value="TWO-COMPONENT HISTIDINE KINASE"/>
    <property type="match status" value="1"/>
</dbReference>
<dbReference type="EMBL" id="CP035913">
    <property type="protein sequence ID" value="QBE63468.1"/>
    <property type="molecule type" value="Genomic_DNA"/>
</dbReference>
<gene>
    <name evidence="11" type="ORF">EWM63_11225</name>
</gene>
<keyword evidence="12" id="KW-1185">Reference proteome</keyword>
<feature type="transmembrane region" description="Helical" evidence="9">
    <location>
        <begin position="164"/>
        <end position="185"/>
    </location>
</feature>
<evidence type="ECO:0000256" key="4">
    <source>
        <dbReference type="ARBA" id="ARBA00022679"/>
    </source>
</evidence>
<feature type="transmembrane region" description="Helical" evidence="9">
    <location>
        <begin position="93"/>
        <end position="111"/>
    </location>
</feature>
<keyword evidence="9" id="KW-0812">Transmembrane</keyword>
<feature type="transmembrane region" description="Helical" evidence="9">
    <location>
        <begin position="131"/>
        <end position="152"/>
    </location>
</feature>
<feature type="transmembrane region" description="Helical" evidence="9">
    <location>
        <begin position="59"/>
        <end position="81"/>
    </location>
</feature>
<keyword evidence="4" id="KW-0808">Transferase</keyword>